<dbReference type="PANTHER" id="PTHR30055">
    <property type="entry name" value="HTH-TYPE TRANSCRIPTIONAL REGULATOR RUTR"/>
    <property type="match status" value="1"/>
</dbReference>
<organism evidence="7 8">
    <name type="scientific">Dyella mobilis</name>
    <dbReference type="NCBI Taxonomy" id="1849582"/>
    <lineage>
        <taxon>Bacteria</taxon>
        <taxon>Pseudomonadati</taxon>
        <taxon>Pseudomonadota</taxon>
        <taxon>Gammaproteobacteria</taxon>
        <taxon>Lysobacterales</taxon>
        <taxon>Rhodanobacteraceae</taxon>
        <taxon>Dyella</taxon>
    </lineage>
</organism>
<dbReference type="EMBL" id="JADIKF010000037">
    <property type="protein sequence ID" value="MBM7129260.1"/>
    <property type="molecule type" value="Genomic_DNA"/>
</dbReference>
<name>A0ABS2KDZ0_9GAMM</name>
<keyword evidence="2 4" id="KW-0238">DNA-binding</keyword>
<dbReference type="InterPro" id="IPR009057">
    <property type="entry name" value="Homeodomain-like_sf"/>
</dbReference>
<feature type="DNA-binding region" description="H-T-H motif" evidence="4">
    <location>
        <begin position="84"/>
        <end position="103"/>
    </location>
</feature>
<dbReference type="PRINTS" id="PR00455">
    <property type="entry name" value="HTHTETR"/>
</dbReference>
<evidence type="ECO:0000256" key="1">
    <source>
        <dbReference type="ARBA" id="ARBA00023015"/>
    </source>
</evidence>
<feature type="domain" description="HTH tetR-type" evidence="6">
    <location>
        <begin position="61"/>
        <end position="121"/>
    </location>
</feature>
<dbReference type="PANTHER" id="PTHR30055:SF234">
    <property type="entry name" value="HTH-TYPE TRANSCRIPTIONAL REGULATOR BETI"/>
    <property type="match status" value="1"/>
</dbReference>
<evidence type="ECO:0000313" key="7">
    <source>
        <dbReference type="EMBL" id="MBM7129260.1"/>
    </source>
</evidence>
<evidence type="ECO:0000259" key="6">
    <source>
        <dbReference type="PROSITE" id="PS50977"/>
    </source>
</evidence>
<evidence type="ECO:0000256" key="5">
    <source>
        <dbReference type="SAM" id="MobiDB-lite"/>
    </source>
</evidence>
<accession>A0ABS2KDZ0</accession>
<dbReference type="Proteomes" id="UP001430193">
    <property type="component" value="Unassembled WGS sequence"/>
</dbReference>
<evidence type="ECO:0000256" key="3">
    <source>
        <dbReference type="ARBA" id="ARBA00023163"/>
    </source>
</evidence>
<protein>
    <submittedName>
        <fullName evidence="7">TetR/AcrR family transcriptional regulator</fullName>
    </submittedName>
</protein>
<dbReference type="InterPro" id="IPR050109">
    <property type="entry name" value="HTH-type_TetR-like_transc_reg"/>
</dbReference>
<reference evidence="7" key="1">
    <citation type="submission" date="2020-10" db="EMBL/GenBank/DDBJ databases">
        <title>Phylogeny of dyella-like bacteria.</title>
        <authorList>
            <person name="Fu J."/>
        </authorList>
    </citation>
    <scope>NUCLEOTIDE SEQUENCE</scope>
    <source>
        <strain evidence="7">DHON07</strain>
    </source>
</reference>
<keyword evidence="8" id="KW-1185">Reference proteome</keyword>
<evidence type="ECO:0000256" key="2">
    <source>
        <dbReference type="ARBA" id="ARBA00023125"/>
    </source>
</evidence>
<comment type="caution">
    <text evidence="7">The sequence shown here is derived from an EMBL/GenBank/DDBJ whole genome shotgun (WGS) entry which is preliminary data.</text>
</comment>
<evidence type="ECO:0000313" key="8">
    <source>
        <dbReference type="Proteomes" id="UP001430193"/>
    </source>
</evidence>
<dbReference type="Pfam" id="PF00440">
    <property type="entry name" value="TetR_N"/>
    <property type="match status" value="1"/>
</dbReference>
<dbReference type="SUPFAM" id="SSF46689">
    <property type="entry name" value="Homeodomain-like"/>
    <property type="match status" value="1"/>
</dbReference>
<dbReference type="InterPro" id="IPR001647">
    <property type="entry name" value="HTH_TetR"/>
</dbReference>
<proteinExistence type="predicted"/>
<keyword evidence="1" id="KW-0805">Transcription regulation</keyword>
<dbReference type="InterPro" id="IPR023772">
    <property type="entry name" value="DNA-bd_HTH_TetR-type_CS"/>
</dbReference>
<evidence type="ECO:0000256" key="4">
    <source>
        <dbReference type="PROSITE-ProRule" id="PRU00335"/>
    </source>
</evidence>
<feature type="region of interest" description="Disordered" evidence="5">
    <location>
        <begin position="33"/>
        <end position="55"/>
    </location>
</feature>
<dbReference type="Gene3D" id="1.10.357.10">
    <property type="entry name" value="Tetracycline Repressor, domain 2"/>
    <property type="match status" value="1"/>
</dbReference>
<gene>
    <name evidence="7" type="ORF">ISS99_06970</name>
</gene>
<dbReference type="PROSITE" id="PS50977">
    <property type="entry name" value="HTH_TETR_2"/>
    <property type="match status" value="1"/>
</dbReference>
<sequence length="255" mass="28018">MDAFPRKASNSYNIVVAIIRAIPPIQDVRLVPAPTKRTRRSAKPPKLDLAPKMTPAQSRAAETYEHLLDVTAQVLAEVGFEQLSTNLVCQRAGLSPPALYRYFPNKYALLHELGLRLMHQQNALIDQWLTPAAFESAAALEKTLTGLLLETYEVTRKAAGGIWIMRALRAIPMLQDVRLESAGEVAAQATARLSAAFPEIPREELQLISRVADSMAFAALEMLFDDPSLDAPSVMRLVAASLASHLQRLQAEAKP</sequence>
<keyword evidence="3" id="KW-0804">Transcription</keyword>
<dbReference type="PROSITE" id="PS01081">
    <property type="entry name" value="HTH_TETR_1"/>
    <property type="match status" value="1"/>
</dbReference>